<feature type="compositionally biased region" description="Basic and acidic residues" evidence="1">
    <location>
        <begin position="1"/>
        <end position="11"/>
    </location>
</feature>
<gene>
    <name evidence="3" type="ORF">PAPOLLO_LOCUS20281</name>
</gene>
<dbReference type="OrthoDB" id="1043025at2759"/>
<feature type="compositionally biased region" description="Low complexity" evidence="1">
    <location>
        <begin position="425"/>
        <end position="445"/>
    </location>
</feature>
<evidence type="ECO:0000259" key="2">
    <source>
        <dbReference type="Pfam" id="PF19431"/>
    </source>
</evidence>
<dbReference type="GO" id="GO:0000165">
    <property type="term" value="P:MAPK cascade"/>
    <property type="evidence" value="ECO:0007669"/>
    <property type="project" value="InterPro"/>
</dbReference>
<feature type="compositionally biased region" description="Basic and acidic residues" evidence="1">
    <location>
        <begin position="92"/>
        <end position="101"/>
    </location>
</feature>
<proteinExistence type="predicted"/>
<keyword evidence="4" id="KW-1185">Reference proteome</keyword>
<sequence length="1878" mass="206805">MNLTQEKDWKKKVGFPINYDSGQSSDDDFESRGVVVRRPQPSAGSLLADSGDGAEADLLGTTPPRARIRDKEKRRPIYRSNTDVEACLQRMAVDDAMRQSEESSSQPPRVPERLKKRASLKLLRAQERDWKQEQRQRESKADSLPSPSPAVPTLVESCSRFMSLSSRLKCRGEDGTGGAGDDAAGNVGGVAEDCAGGAGWRRGGGAPAPPSRVSFHSTFSMLINMGSTDKACRRTISREEQVWQNELKDLIWLGLAARVAGRSLPQQDDYLCAQRAAVPAVVRTILHYRFVNPYKCPSTDESEQDDVENESQTCLSPGCSICPESVGVAMREISSLLDAFYAVIALYPSSSAAEADQPCLAQPRLKNRIRAMCLWYNTALHMRLKMVSLRRMLRSSRASAAHRTASQRTGSKSSENHRASQVRFDLSSTPTDSTSSDASAYSDTSKPVDIRSADTRPAEKNPGPANGLSLEEKQDPADVVDGKEAAKDGIDEQTKCEGHKNCQEREDVVDSGIDSRSECMGDCTPEIIVSEDGSLHVREAGEASETGGAGGDDDPLRLGALHELAQLRLLGNTDVPLYRDYHYEMLKTQGVRRCMTFIQKICYNMLRKVYLTLLDPEEAETDPSNEDVSMKSLLNPNSEKTENKPDQIDENSYELRRYGCRCRESVDMRLPSYRSHFVLLSSMCMEAVHDYLALRLEARPAHPSCLTVKQLIHELKEGLDIATEIRCAFVRYAAAALRGEPRAERVRDGLLQLLRTFDQTVAAALQVRPCLTYNSAHTRPCGMRRCAGLLQLLRTFDQTVAAALQVRPCLTYNSAHTRPCGMRRCAGLLQLLRTFDQTVAAALQVRPCLTYNSAHTRPCGMRRCAGLLQLLRTFDQTVAAALQVRPCLTYNSAHTRPCGMRRAPACCSCCVPSTRPWPPRCRCALVSHTTQLTHVRAACGVRRPAAAAAYLRPDRGRRAAGAPLSHIQLSSHTSVRHAALRRPAAAAAYLRPDRGRRAAGAPLSHIQLSSHTSVRHAACAGLLQLLRTFDQTVAAALQVRPCLTYNSAHTRPCGMRRCAGLLQLLRTFDQTVAAALQVRPCLTYNSAHTRPCGLRRCAGLLQLLRTFDQTVAAALQLLRTFDQTVAAALQVRPCLTYNSAHTRPCGMRRCAGLLQLLRTFDQTVAAALQVRPCLTYNSAHTRPCGMRRAPACCSCCVPSTRPWPPRCRCALVSHTTQLTHVRAACGVRRPAAAAAYLRPDRGRRAAGAPLSHIQLSSHTSVRHAALRRPAAAAAYLRPDRGRRAAGAPLSHIQLSSHTSVRHAACAGLLQLLRTFDQTVAAALQVRPCLTYNSAHTRPCGMRRCAGLLQLLRTFDQTVAAALQVRSCLTYNSAHTRPCGMRRAPACCSCCVPSTRPWPPRCRCALVSHTTQLTHVRAACGVRRPAAAAAYLRPDRGRRAAGAPLSHIQLSSHTSVRHAACAGLLQLLRTFDQTVAAALQVRPCLTYNSAHTRPCGMRRAPACCSCCVPSTRPWPPRCRCALVSHTTQLTHVRAACGVRRPAAAAAYLRPDRGRRAAGAPLSHIQLSSHTSVRLRRVRDGLLQLLRTFDQTVAAALQQYLSYLSTMSETESLPRTALAAEWAFTARLAARAPRVAAHAPAAFVDIACKQLQRLVQRFDEKFASLMEIEVPNEKEESRYVVYALCRGAQQVYACEREAALQAAQAARALAARLHPRRARLRKLLCENLMRLCECVVRHTEHIFERSRLPDEPRGEARGERCERSEGARELADSMAARVRELLLQAYKLGFEMHKELHRFVKESERGSAARFDNSRSKFLRSESINEDGVFDCRMFETAALDASKHNELEQLLAEERERCEQDAGECGGGGGGWAGRGVRV</sequence>
<feature type="domain" description="Mitogen-activated protein kinase kinase kinase N-terminal" evidence="2">
    <location>
        <begin position="533"/>
        <end position="719"/>
    </location>
</feature>
<feature type="compositionally biased region" description="Low complexity" evidence="1">
    <location>
        <begin position="395"/>
        <end position="408"/>
    </location>
</feature>
<feature type="compositionally biased region" description="Basic and acidic residues" evidence="1">
    <location>
        <begin position="124"/>
        <end position="141"/>
    </location>
</feature>
<evidence type="ECO:0000313" key="3">
    <source>
        <dbReference type="EMBL" id="CAG5034146.1"/>
    </source>
</evidence>
<feature type="compositionally biased region" description="Basic and acidic residues" evidence="1">
    <location>
        <begin position="446"/>
        <end position="459"/>
    </location>
</feature>
<name>A0A8S3XRQ1_PARAO</name>
<evidence type="ECO:0000256" key="1">
    <source>
        <dbReference type="SAM" id="MobiDB-lite"/>
    </source>
</evidence>
<protein>
    <submittedName>
        <fullName evidence="3">(apollo) hypothetical protein</fullName>
    </submittedName>
</protein>
<feature type="region of interest" description="Disordered" evidence="1">
    <location>
        <begin position="619"/>
        <end position="648"/>
    </location>
</feature>
<feature type="region of interest" description="Disordered" evidence="1">
    <location>
        <begin position="1"/>
        <end position="152"/>
    </location>
</feature>
<comment type="caution">
    <text evidence="3">The sequence shown here is derived from an EMBL/GenBank/DDBJ whole genome shotgun (WGS) entry which is preliminary data.</text>
</comment>
<feature type="region of interest" description="Disordered" evidence="1">
    <location>
        <begin position="395"/>
        <end position="477"/>
    </location>
</feature>
<evidence type="ECO:0000313" key="4">
    <source>
        <dbReference type="Proteomes" id="UP000691718"/>
    </source>
</evidence>
<accession>A0A8S3XRQ1</accession>
<reference evidence="3" key="1">
    <citation type="submission" date="2021-04" db="EMBL/GenBank/DDBJ databases">
        <authorList>
            <person name="Tunstrom K."/>
        </authorList>
    </citation>
    <scope>NUCLEOTIDE SEQUENCE</scope>
</reference>
<dbReference type="InterPro" id="IPR045801">
    <property type="entry name" value="MEKK4_N"/>
</dbReference>
<dbReference type="Proteomes" id="UP000691718">
    <property type="component" value="Unassembled WGS sequence"/>
</dbReference>
<feature type="domain" description="Mitogen-activated protein kinase kinase kinase N-terminal" evidence="2">
    <location>
        <begin position="205"/>
        <end position="387"/>
    </location>
</feature>
<dbReference type="Pfam" id="PF19431">
    <property type="entry name" value="MEKK4_N"/>
    <property type="match status" value="2"/>
</dbReference>
<dbReference type="EMBL" id="CAJQZP010001262">
    <property type="protein sequence ID" value="CAG5034146.1"/>
    <property type="molecule type" value="Genomic_DNA"/>
</dbReference>
<feature type="compositionally biased region" description="Basic and acidic residues" evidence="1">
    <location>
        <begin position="639"/>
        <end position="648"/>
    </location>
</feature>
<organism evidence="3 4">
    <name type="scientific">Parnassius apollo</name>
    <name type="common">Apollo butterfly</name>
    <name type="synonym">Papilio apollo</name>
    <dbReference type="NCBI Taxonomy" id="110799"/>
    <lineage>
        <taxon>Eukaryota</taxon>
        <taxon>Metazoa</taxon>
        <taxon>Ecdysozoa</taxon>
        <taxon>Arthropoda</taxon>
        <taxon>Hexapoda</taxon>
        <taxon>Insecta</taxon>
        <taxon>Pterygota</taxon>
        <taxon>Neoptera</taxon>
        <taxon>Endopterygota</taxon>
        <taxon>Lepidoptera</taxon>
        <taxon>Glossata</taxon>
        <taxon>Ditrysia</taxon>
        <taxon>Papilionoidea</taxon>
        <taxon>Papilionidae</taxon>
        <taxon>Parnassiinae</taxon>
        <taxon>Parnassini</taxon>
        <taxon>Parnassius</taxon>
        <taxon>Parnassius</taxon>
    </lineage>
</organism>